<organism evidence="1 2">
    <name type="scientific">Comamonas koreensis</name>
    <dbReference type="NCBI Taxonomy" id="160825"/>
    <lineage>
        <taxon>Bacteria</taxon>
        <taxon>Pseudomonadati</taxon>
        <taxon>Pseudomonadota</taxon>
        <taxon>Betaproteobacteria</taxon>
        <taxon>Burkholderiales</taxon>
        <taxon>Comamonadaceae</taxon>
        <taxon>Comamonas</taxon>
    </lineage>
</organism>
<keyword evidence="2" id="KW-1185">Reference proteome</keyword>
<dbReference type="AlphaFoldDB" id="A0AAW4XSF1"/>
<name>A0AAW4XSF1_9BURK</name>
<dbReference type="Proteomes" id="UP001199260">
    <property type="component" value="Unassembled WGS sequence"/>
</dbReference>
<reference evidence="1 2" key="1">
    <citation type="submission" date="2021-11" db="EMBL/GenBank/DDBJ databases">
        <title>Genome sequence.</title>
        <authorList>
            <person name="Sun Q."/>
        </authorList>
    </citation>
    <scope>NUCLEOTIDE SEQUENCE [LARGE SCALE GENOMIC DNA]</scope>
    <source>
        <strain evidence="1 2">KCTC 12005</strain>
    </source>
</reference>
<comment type="caution">
    <text evidence="1">The sequence shown here is derived from an EMBL/GenBank/DDBJ whole genome shotgun (WGS) entry which is preliminary data.</text>
</comment>
<dbReference type="EMBL" id="JAJNCT010000005">
    <property type="protein sequence ID" value="MCD2164272.1"/>
    <property type="molecule type" value="Genomic_DNA"/>
</dbReference>
<evidence type="ECO:0000313" key="2">
    <source>
        <dbReference type="Proteomes" id="UP001199260"/>
    </source>
</evidence>
<accession>A0AAW4XSF1</accession>
<gene>
    <name evidence="1" type="ORF">LPW39_03875</name>
</gene>
<evidence type="ECO:0000313" key="1">
    <source>
        <dbReference type="EMBL" id="MCD2164272.1"/>
    </source>
</evidence>
<protein>
    <submittedName>
        <fullName evidence="1">Uncharacterized protein</fullName>
    </submittedName>
</protein>
<proteinExistence type="predicted"/>
<sequence length="116" mass="13080">MNFWTKSTGADNGSYCVWRLHDEALGLPALQALFPSGEADERNFVLFSTSGVHGTYQTIEEEQRSPGSGVTFMVIQPRLVMTRYGVVYPKSEEDFSFLKMLRDSSWAMMTNIGREA</sequence>
<dbReference type="RefSeq" id="WP_230771482.1">
    <property type="nucleotide sequence ID" value="NZ_JAJNCT010000005.1"/>
</dbReference>